<evidence type="ECO:0000259" key="8">
    <source>
        <dbReference type="PROSITE" id="PS50076"/>
    </source>
</evidence>
<dbReference type="InterPro" id="IPR044713">
    <property type="entry name" value="DNJA1/2-like"/>
</dbReference>
<dbReference type="InterPro" id="IPR001623">
    <property type="entry name" value="DnaJ_domain"/>
</dbReference>
<gene>
    <name evidence="10" type="ORF">TVAG_361170</name>
</gene>
<name>A2FNF4_TRIV3</name>
<dbReference type="SUPFAM" id="SSF49493">
    <property type="entry name" value="HSP40/DnaJ peptide-binding domain"/>
    <property type="match status" value="2"/>
</dbReference>
<dbReference type="GO" id="GO:0051082">
    <property type="term" value="F:unfolded protein binding"/>
    <property type="evidence" value="ECO:0007669"/>
    <property type="project" value="InterPro"/>
</dbReference>
<dbReference type="CDD" id="cd10719">
    <property type="entry name" value="DnaJ_zf"/>
    <property type="match status" value="1"/>
</dbReference>
<dbReference type="SUPFAM" id="SSF57938">
    <property type="entry name" value="DnaJ/Hsp40 cysteine-rich domain"/>
    <property type="match status" value="1"/>
</dbReference>
<reference evidence="10" key="1">
    <citation type="submission" date="2006-10" db="EMBL/GenBank/DDBJ databases">
        <authorList>
            <person name="Amadeo P."/>
            <person name="Zhao Q."/>
            <person name="Wortman J."/>
            <person name="Fraser-Liggett C."/>
            <person name="Carlton J."/>
        </authorList>
    </citation>
    <scope>NUCLEOTIDE SEQUENCE</scope>
    <source>
        <strain evidence="10">G3</strain>
    </source>
</reference>
<dbReference type="InterPro" id="IPR036869">
    <property type="entry name" value="J_dom_sf"/>
</dbReference>
<organism evidence="10 11">
    <name type="scientific">Trichomonas vaginalis (strain ATCC PRA-98 / G3)</name>
    <dbReference type="NCBI Taxonomy" id="412133"/>
    <lineage>
        <taxon>Eukaryota</taxon>
        <taxon>Metamonada</taxon>
        <taxon>Parabasalia</taxon>
        <taxon>Trichomonadida</taxon>
        <taxon>Trichomonadidae</taxon>
        <taxon>Trichomonas</taxon>
    </lineage>
</organism>
<dbReference type="FunFam" id="2.60.260.20:FF:000003">
    <property type="entry name" value="DnaJ subfamily A member 2"/>
    <property type="match status" value="1"/>
</dbReference>
<keyword evidence="3 6" id="KW-0863">Zinc-finger</keyword>
<dbReference type="VEuPathDB" id="TrichDB:TVAG_361170"/>
<dbReference type="GO" id="GO:0005737">
    <property type="term" value="C:cytoplasm"/>
    <property type="evidence" value="ECO:0000318"/>
    <property type="project" value="GO_Central"/>
</dbReference>
<dbReference type="GO" id="GO:0005829">
    <property type="term" value="C:cytosol"/>
    <property type="evidence" value="ECO:0000318"/>
    <property type="project" value="GO_Central"/>
</dbReference>
<dbReference type="PANTHER" id="PTHR43888">
    <property type="entry name" value="DNAJ-LIKE-2, ISOFORM A-RELATED"/>
    <property type="match status" value="1"/>
</dbReference>
<dbReference type="Gene3D" id="2.60.260.20">
    <property type="entry name" value="Urease metallochaperone UreE, N-terminal domain"/>
    <property type="match status" value="2"/>
</dbReference>
<dbReference type="STRING" id="5722.A2FNF4"/>
<dbReference type="RefSeq" id="XP_001306492.1">
    <property type="nucleotide sequence ID" value="XM_001306491.1"/>
</dbReference>
<keyword evidence="5" id="KW-0143">Chaperone</keyword>
<dbReference type="GO" id="GO:0008270">
    <property type="term" value="F:zinc ion binding"/>
    <property type="evidence" value="ECO:0007669"/>
    <property type="project" value="UniProtKB-KW"/>
</dbReference>
<dbReference type="Pfam" id="PF00226">
    <property type="entry name" value="DnaJ"/>
    <property type="match status" value="1"/>
</dbReference>
<dbReference type="eggNOG" id="KOG0712">
    <property type="taxonomic scope" value="Eukaryota"/>
</dbReference>
<dbReference type="CDD" id="cd06257">
    <property type="entry name" value="DnaJ"/>
    <property type="match status" value="1"/>
</dbReference>
<feature type="zinc finger region" description="CR-type" evidence="6">
    <location>
        <begin position="125"/>
        <end position="209"/>
    </location>
</feature>
<accession>A2FNF4</accession>
<evidence type="ECO:0000256" key="7">
    <source>
        <dbReference type="SAM" id="MobiDB-lite"/>
    </source>
</evidence>
<dbReference type="SMR" id="A2FNF4"/>
<feature type="domain" description="CR-type" evidence="9">
    <location>
        <begin position="125"/>
        <end position="209"/>
    </location>
</feature>
<keyword evidence="2" id="KW-0677">Repeat</keyword>
<dbReference type="PROSITE" id="PS50076">
    <property type="entry name" value="DNAJ_2"/>
    <property type="match status" value="1"/>
</dbReference>
<dbReference type="Pfam" id="PF01556">
    <property type="entry name" value="DnaJ_C"/>
    <property type="match status" value="1"/>
</dbReference>
<dbReference type="PROSITE" id="PS51188">
    <property type="entry name" value="ZF_CR"/>
    <property type="match status" value="1"/>
</dbReference>
<dbReference type="InterPro" id="IPR036410">
    <property type="entry name" value="HSP_DnaJ_Cys-rich_dom_sf"/>
</dbReference>
<dbReference type="EMBL" id="DS113905">
    <property type="protein sequence ID" value="EAX93562.1"/>
    <property type="molecule type" value="Genomic_DNA"/>
</dbReference>
<reference evidence="10" key="2">
    <citation type="journal article" date="2007" name="Science">
        <title>Draft genome sequence of the sexually transmitted pathogen Trichomonas vaginalis.</title>
        <authorList>
            <person name="Carlton J.M."/>
            <person name="Hirt R.P."/>
            <person name="Silva J.C."/>
            <person name="Delcher A.L."/>
            <person name="Schatz M."/>
            <person name="Zhao Q."/>
            <person name="Wortman J.R."/>
            <person name="Bidwell S.L."/>
            <person name="Alsmark U.C.M."/>
            <person name="Besteiro S."/>
            <person name="Sicheritz-Ponten T."/>
            <person name="Noel C.J."/>
            <person name="Dacks J.B."/>
            <person name="Foster P.G."/>
            <person name="Simillion C."/>
            <person name="Van de Peer Y."/>
            <person name="Miranda-Saavedra D."/>
            <person name="Barton G.J."/>
            <person name="Westrop G.D."/>
            <person name="Mueller S."/>
            <person name="Dessi D."/>
            <person name="Fiori P.L."/>
            <person name="Ren Q."/>
            <person name="Paulsen I."/>
            <person name="Zhang H."/>
            <person name="Bastida-Corcuera F.D."/>
            <person name="Simoes-Barbosa A."/>
            <person name="Brown M.T."/>
            <person name="Hayes R.D."/>
            <person name="Mukherjee M."/>
            <person name="Okumura C.Y."/>
            <person name="Schneider R."/>
            <person name="Smith A.J."/>
            <person name="Vanacova S."/>
            <person name="Villalvazo M."/>
            <person name="Haas B.J."/>
            <person name="Pertea M."/>
            <person name="Feldblyum T.V."/>
            <person name="Utterback T.R."/>
            <person name="Shu C.L."/>
            <person name="Osoegawa K."/>
            <person name="de Jong P.J."/>
            <person name="Hrdy I."/>
            <person name="Horvathova L."/>
            <person name="Zubacova Z."/>
            <person name="Dolezal P."/>
            <person name="Malik S.B."/>
            <person name="Logsdon J.M. Jr."/>
            <person name="Henze K."/>
            <person name="Gupta A."/>
            <person name="Wang C.C."/>
            <person name="Dunne R.L."/>
            <person name="Upcroft J.A."/>
            <person name="Upcroft P."/>
            <person name="White O."/>
            <person name="Salzberg S.L."/>
            <person name="Tang P."/>
            <person name="Chiu C.-H."/>
            <person name="Lee Y.-S."/>
            <person name="Embley T.M."/>
            <person name="Coombs G.H."/>
            <person name="Mottram J.C."/>
            <person name="Tachezy J."/>
            <person name="Fraser-Liggett C.M."/>
            <person name="Johnson P.J."/>
        </authorList>
    </citation>
    <scope>NUCLEOTIDE SEQUENCE [LARGE SCALE GENOMIC DNA]</scope>
    <source>
        <strain evidence="10">G3</strain>
    </source>
</reference>
<feature type="region of interest" description="Disordered" evidence="7">
    <location>
        <begin position="365"/>
        <end position="388"/>
    </location>
</feature>
<dbReference type="GO" id="GO:0042026">
    <property type="term" value="P:protein refolding"/>
    <property type="evidence" value="ECO:0000318"/>
    <property type="project" value="GO_Central"/>
</dbReference>
<dbReference type="InterPro" id="IPR002939">
    <property type="entry name" value="DnaJ_C"/>
</dbReference>
<evidence type="ECO:0000256" key="1">
    <source>
        <dbReference type="ARBA" id="ARBA00022723"/>
    </source>
</evidence>
<evidence type="ECO:0000313" key="11">
    <source>
        <dbReference type="Proteomes" id="UP000001542"/>
    </source>
</evidence>
<feature type="domain" description="J" evidence="8">
    <location>
        <begin position="6"/>
        <end position="66"/>
    </location>
</feature>
<evidence type="ECO:0000256" key="3">
    <source>
        <dbReference type="ARBA" id="ARBA00022771"/>
    </source>
</evidence>
<proteinExistence type="predicted"/>
<sequence>MPKDTILYDALGVNPNASLNEIQKAYLNTSRELEEGDFNKDEHFLVQTAYEILSKPQLRRMYDTYGLEMSLQILHSNFNYSPPQKQQQQDYSYYDEEEEEEDYYYDVDDWQHFNLDVSLKNLYLGCTLPLRIKLTVSCPHCHGNGTQSRMPHEICHSCNGHGFKYIFVDPAYGNLQARQTCSTCLGKGYIIDDEDICQRCYGKGTIEKLMNKQVKIEPGTRGGDIIKLKDIHSLVYIHQKKDPTFVLNGNDLLMHKEITLTQALCGSHLVVDHLGDRKLIIPTIGRVISPDQVLKIEGEGFPVKNSTKKGNLYIKFHVEFPTAIPPALATVLDKFLPRPVVQQETETYMQDGKLEDFGQYVDPQKQSEYSYEEDYLDYSEEEEEEYDD</sequence>
<evidence type="ECO:0000256" key="6">
    <source>
        <dbReference type="PROSITE-ProRule" id="PRU00546"/>
    </source>
</evidence>
<dbReference type="InParanoid" id="A2FNF4"/>
<dbReference type="CDD" id="cd10747">
    <property type="entry name" value="DnaJ_C"/>
    <property type="match status" value="1"/>
</dbReference>
<dbReference type="Proteomes" id="UP000001542">
    <property type="component" value="Unassembled WGS sequence"/>
</dbReference>
<dbReference type="InterPro" id="IPR008971">
    <property type="entry name" value="HSP40/DnaJ_pept-bd"/>
</dbReference>
<dbReference type="Gene3D" id="2.10.230.10">
    <property type="entry name" value="Heat shock protein DnaJ, cysteine-rich domain"/>
    <property type="match status" value="1"/>
</dbReference>
<dbReference type="FunFam" id="2.10.230.10:FF:000002">
    <property type="entry name" value="Molecular chaperone DnaJ"/>
    <property type="match status" value="1"/>
</dbReference>
<keyword evidence="11" id="KW-1185">Reference proteome</keyword>
<keyword evidence="1 6" id="KW-0479">Metal-binding</keyword>
<evidence type="ECO:0008006" key="12">
    <source>
        <dbReference type="Google" id="ProtNLM"/>
    </source>
</evidence>
<dbReference type="AlphaFoldDB" id="A2FNF4"/>
<dbReference type="SUPFAM" id="SSF46565">
    <property type="entry name" value="Chaperone J-domain"/>
    <property type="match status" value="1"/>
</dbReference>
<dbReference type="Pfam" id="PF00684">
    <property type="entry name" value="DnaJ_CXXCXGXG"/>
    <property type="match status" value="1"/>
</dbReference>
<dbReference type="GO" id="GO:0030544">
    <property type="term" value="F:Hsp70 protein binding"/>
    <property type="evidence" value="ECO:0007669"/>
    <property type="project" value="InterPro"/>
</dbReference>
<evidence type="ECO:0000313" key="10">
    <source>
        <dbReference type="EMBL" id="EAX93562.1"/>
    </source>
</evidence>
<evidence type="ECO:0000256" key="4">
    <source>
        <dbReference type="ARBA" id="ARBA00022833"/>
    </source>
</evidence>
<dbReference type="GO" id="GO:0051087">
    <property type="term" value="F:protein-folding chaperone binding"/>
    <property type="evidence" value="ECO:0000318"/>
    <property type="project" value="GO_Central"/>
</dbReference>
<dbReference type="Gene3D" id="1.10.287.110">
    <property type="entry name" value="DnaJ domain"/>
    <property type="match status" value="1"/>
</dbReference>
<keyword evidence="4 6" id="KW-0862">Zinc</keyword>
<evidence type="ECO:0000259" key="9">
    <source>
        <dbReference type="PROSITE" id="PS51188"/>
    </source>
</evidence>
<dbReference type="InterPro" id="IPR001305">
    <property type="entry name" value="HSP_DnaJ_Cys-rich_dom"/>
</dbReference>
<dbReference type="VEuPathDB" id="TrichDB:TVAGG3_0872650"/>
<feature type="compositionally biased region" description="Acidic residues" evidence="7">
    <location>
        <begin position="370"/>
        <end position="388"/>
    </location>
</feature>
<evidence type="ECO:0000256" key="5">
    <source>
        <dbReference type="ARBA" id="ARBA00023186"/>
    </source>
</evidence>
<dbReference type="SMART" id="SM00271">
    <property type="entry name" value="DnaJ"/>
    <property type="match status" value="1"/>
</dbReference>
<dbReference type="OrthoDB" id="550424at2759"/>
<protein>
    <recommendedName>
        <fullName evidence="12">DnaJ domain containing protein</fullName>
    </recommendedName>
</protein>
<evidence type="ECO:0000256" key="2">
    <source>
        <dbReference type="ARBA" id="ARBA00022737"/>
    </source>
</evidence>
<dbReference type="KEGG" id="tva:4751276"/>